<proteinExistence type="inferred from homology"/>
<evidence type="ECO:0000256" key="4">
    <source>
        <dbReference type="ARBA" id="ARBA00022630"/>
    </source>
</evidence>
<reference evidence="10" key="1">
    <citation type="journal article" date="2014" name="Int. J. Syst. Evol. Microbiol.">
        <title>Complete genome sequence of Corynebacterium casei LMG S-19264T (=DSM 44701T), isolated from a smear-ripened cheese.</title>
        <authorList>
            <consortium name="US DOE Joint Genome Institute (JGI-PGF)"/>
            <person name="Walter F."/>
            <person name="Albersmeier A."/>
            <person name="Kalinowski J."/>
            <person name="Ruckert C."/>
        </authorList>
    </citation>
    <scope>NUCLEOTIDE SEQUENCE</scope>
    <source>
        <strain evidence="10">CGMCC 4.7299</strain>
    </source>
</reference>
<reference evidence="10" key="2">
    <citation type="submission" date="2020-09" db="EMBL/GenBank/DDBJ databases">
        <authorList>
            <person name="Sun Q."/>
            <person name="Zhou Y."/>
        </authorList>
    </citation>
    <scope>NUCLEOTIDE SEQUENCE</scope>
    <source>
        <strain evidence="10">CGMCC 4.7299</strain>
    </source>
</reference>
<dbReference type="PANTHER" id="PTHR42747:SF3">
    <property type="entry name" value="NITRONATE MONOOXYGENASE-RELATED"/>
    <property type="match status" value="1"/>
</dbReference>
<accession>A0A8J3BVX1</accession>
<evidence type="ECO:0000256" key="5">
    <source>
        <dbReference type="ARBA" id="ARBA00022643"/>
    </source>
</evidence>
<name>A0A8J3BVX1_9ACTN</name>
<dbReference type="SUPFAM" id="SSF51412">
    <property type="entry name" value="Inosine monophosphate dehydrogenase (IMPDH)"/>
    <property type="match status" value="1"/>
</dbReference>
<protein>
    <recommendedName>
        <fullName evidence="8">Propionate 3-nitronate monooxygenase</fullName>
    </recommendedName>
</protein>
<keyword evidence="6" id="KW-0560">Oxidoreductase</keyword>
<dbReference type="GO" id="GO:0009636">
    <property type="term" value="P:response to toxic substance"/>
    <property type="evidence" value="ECO:0007669"/>
    <property type="project" value="UniProtKB-KW"/>
</dbReference>
<dbReference type="EMBL" id="BMMX01000001">
    <property type="protein sequence ID" value="GGK74313.1"/>
    <property type="molecule type" value="Genomic_DNA"/>
</dbReference>
<evidence type="ECO:0000256" key="2">
    <source>
        <dbReference type="ARBA" id="ARBA00009881"/>
    </source>
</evidence>
<gene>
    <name evidence="10" type="ORF">GCM10012284_05380</name>
</gene>
<dbReference type="Gene3D" id="3.20.20.70">
    <property type="entry name" value="Aldolase class I"/>
    <property type="match status" value="1"/>
</dbReference>
<comment type="catalytic activity">
    <reaction evidence="9">
        <text>3 propionate 3-nitronate + 3 O2 + H2O = 3 3-oxopropanoate + 2 nitrate + nitrite + H2O2 + 3 H(+)</text>
        <dbReference type="Rhea" id="RHEA:57332"/>
        <dbReference type="ChEBI" id="CHEBI:15377"/>
        <dbReference type="ChEBI" id="CHEBI:15378"/>
        <dbReference type="ChEBI" id="CHEBI:15379"/>
        <dbReference type="ChEBI" id="CHEBI:16240"/>
        <dbReference type="ChEBI" id="CHEBI:16301"/>
        <dbReference type="ChEBI" id="CHEBI:17632"/>
        <dbReference type="ChEBI" id="CHEBI:33190"/>
        <dbReference type="ChEBI" id="CHEBI:136067"/>
    </reaction>
</comment>
<evidence type="ECO:0000256" key="9">
    <source>
        <dbReference type="ARBA" id="ARBA00049401"/>
    </source>
</evidence>
<dbReference type="InterPro" id="IPR004136">
    <property type="entry name" value="NMO"/>
</dbReference>
<keyword evidence="4" id="KW-0285">Flavoprotein</keyword>
<evidence type="ECO:0000256" key="6">
    <source>
        <dbReference type="ARBA" id="ARBA00023002"/>
    </source>
</evidence>
<dbReference type="InterPro" id="IPR013785">
    <property type="entry name" value="Aldolase_TIM"/>
</dbReference>
<evidence type="ECO:0000256" key="1">
    <source>
        <dbReference type="ARBA" id="ARBA00001917"/>
    </source>
</evidence>
<comment type="caution">
    <text evidence="10">The sequence shown here is derived from an EMBL/GenBank/DDBJ whole genome shotgun (WGS) entry which is preliminary data.</text>
</comment>
<dbReference type="Pfam" id="PF03060">
    <property type="entry name" value="NMO"/>
    <property type="match status" value="1"/>
</dbReference>
<dbReference type="Proteomes" id="UP000656042">
    <property type="component" value="Unassembled WGS sequence"/>
</dbReference>
<organism evidence="10 11">
    <name type="scientific">Mangrovihabitans endophyticus</name>
    <dbReference type="NCBI Taxonomy" id="1751298"/>
    <lineage>
        <taxon>Bacteria</taxon>
        <taxon>Bacillati</taxon>
        <taxon>Actinomycetota</taxon>
        <taxon>Actinomycetes</taxon>
        <taxon>Micromonosporales</taxon>
        <taxon>Micromonosporaceae</taxon>
        <taxon>Mangrovihabitans</taxon>
    </lineage>
</organism>
<dbReference type="GO" id="GO:0018580">
    <property type="term" value="F:nitronate monooxygenase activity"/>
    <property type="evidence" value="ECO:0007669"/>
    <property type="project" value="InterPro"/>
</dbReference>
<evidence type="ECO:0000256" key="8">
    <source>
        <dbReference type="ARBA" id="ARBA00031155"/>
    </source>
</evidence>
<evidence type="ECO:0000313" key="11">
    <source>
        <dbReference type="Proteomes" id="UP000656042"/>
    </source>
</evidence>
<dbReference type="RefSeq" id="WP_229715401.1">
    <property type="nucleotide sequence ID" value="NZ_BMMX01000001.1"/>
</dbReference>
<evidence type="ECO:0000256" key="7">
    <source>
        <dbReference type="ARBA" id="ARBA00023033"/>
    </source>
</evidence>
<keyword evidence="7" id="KW-0503">Monooxygenase</keyword>
<dbReference type="AlphaFoldDB" id="A0A8J3BVX1"/>
<keyword evidence="5" id="KW-0288">FMN</keyword>
<keyword evidence="11" id="KW-1185">Reference proteome</keyword>
<dbReference type="PANTHER" id="PTHR42747">
    <property type="entry name" value="NITRONATE MONOOXYGENASE-RELATED"/>
    <property type="match status" value="1"/>
</dbReference>
<comment type="cofactor">
    <cofactor evidence="1">
        <name>FMN</name>
        <dbReference type="ChEBI" id="CHEBI:58210"/>
    </cofactor>
</comment>
<dbReference type="CDD" id="cd04730">
    <property type="entry name" value="NPD_like"/>
    <property type="match status" value="1"/>
</dbReference>
<evidence type="ECO:0000256" key="3">
    <source>
        <dbReference type="ARBA" id="ARBA00022575"/>
    </source>
</evidence>
<sequence length="335" mass="34307">MLLDLDRRVVVAPMAGGPSTVDLVVAAARAGSVGFLAAGYKTPDAVAAELDEVQSAGVTCGLNLFVPQEAPADTGAVERYRRELEPEAKRLGVDLPAPRPHDDDAFGAKVELAAAHAPPLVSFTFGVPERAVVETLRRAGSTVLVTVTSADEADAAARAGADMLVAQGGTAGGHASTSAPGTYDGAADAPAVLRMVRAATALPVVAAGGVGAPDKVRELLAAGAVAVQCGTVFLLADEAGTGHAQRTAMHAGPDRETVLTRAYTGRPARALRNRFTDEHSATAPLAYPAIHHLTAPLRAAAARAGDLDVMSLWAGTAHRHARPGTVRQILDRLEG</sequence>
<keyword evidence="3" id="KW-0216">Detoxification</keyword>
<evidence type="ECO:0000313" key="10">
    <source>
        <dbReference type="EMBL" id="GGK74313.1"/>
    </source>
</evidence>
<comment type="similarity">
    <text evidence="2">Belongs to the nitronate monooxygenase family. NMO class I subfamily.</text>
</comment>